<dbReference type="RefSeq" id="WP_058239359.1">
    <property type="nucleotide sequence ID" value="NZ_CYPW01000013.1"/>
</dbReference>
<feature type="transmembrane region" description="Helical" evidence="2">
    <location>
        <begin position="368"/>
        <end position="389"/>
    </location>
</feature>
<dbReference type="OrthoDB" id="7800844at2"/>
<dbReference type="GO" id="GO:0004713">
    <property type="term" value="F:protein tyrosine kinase activity"/>
    <property type="evidence" value="ECO:0007669"/>
    <property type="project" value="TreeGrafter"/>
</dbReference>
<dbReference type="GO" id="GO:0005886">
    <property type="term" value="C:plasma membrane"/>
    <property type="evidence" value="ECO:0007669"/>
    <property type="project" value="TreeGrafter"/>
</dbReference>
<accession>A0A0P1EP70</accession>
<dbReference type="EMBL" id="CYPW01000013">
    <property type="protein sequence ID" value="CUH52131.1"/>
    <property type="molecule type" value="Genomic_DNA"/>
</dbReference>
<keyword evidence="2" id="KW-0812">Transmembrane</keyword>
<sequence>MKMDKEPLKPAQLKPEDILKGRELPASMTPKRKRPIGVLVSFVLLAVLPGLLAIYYFAAVASDRYAAGAGFSVRSMEQQGGLDVLGGLTGMAASGSTMADTYVVISFLTSRSLVEKLEADVGLRALYASDLADPIYRIDSTISIEGLVDHWERRITVNHDTSSGIVEFEIDAYTAENAKLLADRVLFYVAQLVNELSEKARGDALFSARNEAERAEEKLAELMLKLQSFRSTNGDIDPASTAGAHVELIAALEGELASVNARIDVALRDMNENAPSVLRLKSQADALQAQIDARNNLNSGALDIRSRVLSEYETLQVEKTFAQQAYASAMTSLETARMNADARQRYLATFDAPFLPQEAIYPQRVMNSILFCIGFMVLWAISTLLFFTIRDHVQ</sequence>
<evidence type="ECO:0000256" key="1">
    <source>
        <dbReference type="SAM" id="Coils"/>
    </source>
</evidence>
<keyword evidence="4" id="KW-1185">Reference proteome</keyword>
<dbReference type="AlphaFoldDB" id="A0A0P1EP70"/>
<feature type="transmembrane region" description="Helical" evidence="2">
    <location>
        <begin position="36"/>
        <end position="58"/>
    </location>
</feature>
<keyword evidence="2" id="KW-0472">Membrane</keyword>
<proteinExistence type="predicted"/>
<gene>
    <name evidence="3" type="ORF">SHM7688_01571</name>
</gene>
<keyword evidence="1" id="KW-0175">Coiled coil</keyword>
<evidence type="ECO:0000313" key="4">
    <source>
        <dbReference type="Proteomes" id="UP000054823"/>
    </source>
</evidence>
<feature type="coiled-coil region" evidence="1">
    <location>
        <begin position="205"/>
        <end position="269"/>
    </location>
</feature>
<dbReference type="STRING" id="321267.SHM7688_01571"/>
<reference evidence="3 4" key="1">
    <citation type="submission" date="2015-09" db="EMBL/GenBank/DDBJ databases">
        <authorList>
            <consortium name="Swine Surveillance"/>
        </authorList>
    </citation>
    <scope>NUCLEOTIDE SEQUENCE [LARGE SCALE GENOMIC DNA]</scope>
    <source>
        <strain evidence="3 4">CECT 7688</strain>
    </source>
</reference>
<evidence type="ECO:0000256" key="2">
    <source>
        <dbReference type="SAM" id="Phobius"/>
    </source>
</evidence>
<organism evidence="3 4">
    <name type="scientific">Shimia marina</name>
    <dbReference type="NCBI Taxonomy" id="321267"/>
    <lineage>
        <taxon>Bacteria</taxon>
        <taxon>Pseudomonadati</taxon>
        <taxon>Pseudomonadota</taxon>
        <taxon>Alphaproteobacteria</taxon>
        <taxon>Rhodobacterales</taxon>
        <taxon>Roseobacteraceae</taxon>
    </lineage>
</organism>
<dbReference type="PANTHER" id="PTHR32309:SF13">
    <property type="entry name" value="FERRIC ENTEROBACTIN TRANSPORT PROTEIN FEPE"/>
    <property type="match status" value="1"/>
</dbReference>
<name>A0A0P1EP70_9RHOB</name>
<protein>
    <submittedName>
        <fullName evidence="3">Vi polysaccharide export inner membrane protein VexD</fullName>
    </submittedName>
</protein>
<evidence type="ECO:0000313" key="3">
    <source>
        <dbReference type="EMBL" id="CUH52131.1"/>
    </source>
</evidence>
<dbReference type="Proteomes" id="UP000054823">
    <property type="component" value="Unassembled WGS sequence"/>
</dbReference>
<dbReference type="InterPro" id="IPR050445">
    <property type="entry name" value="Bact_polysacc_biosynth/exp"/>
</dbReference>
<keyword evidence="2" id="KW-1133">Transmembrane helix</keyword>
<dbReference type="PANTHER" id="PTHR32309">
    <property type="entry name" value="TYROSINE-PROTEIN KINASE"/>
    <property type="match status" value="1"/>
</dbReference>